<dbReference type="EMBL" id="DF838603">
    <property type="protein sequence ID" value="GAT43107.1"/>
    <property type="molecule type" value="Genomic_DNA"/>
</dbReference>
<organism evidence="2 3">
    <name type="scientific">Mycena chlorophos</name>
    <name type="common">Agaric fungus</name>
    <name type="synonym">Agaricus chlorophos</name>
    <dbReference type="NCBI Taxonomy" id="658473"/>
    <lineage>
        <taxon>Eukaryota</taxon>
        <taxon>Fungi</taxon>
        <taxon>Dikarya</taxon>
        <taxon>Basidiomycota</taxon>
        <taxon>Agaricomycotina</taxon>
        <taxon>Agaricomycetes</taxon>
        <taxon>Agaricomycetidae</taxon>
        <taxon>Agaricales</taxon>
        <taxon>Marasmiineae</taxon>
        <taxon>Mycenaceae</taxon>
        <taxon>Mycena</taxon>
    </lineage>
</organism>
<proteinExistence type="predicted"/>
<feature type="region of interest" description="Disordered" evidence="1">
    <location>
        <begin position="1"/>
        <end position="42"/>
    </location>
</feature>
<protein>
    <submittedName>
        <fullName evidence="2">Uncharacterized protein</fullName>
    </submittedName>
</protein>
<sequence length="84" mass="9192">MNKTPPLKLPSAKHAPPKPTTKAHRTQSLQASHRRRLPPTPHKFCLPQLSPLGSTELHPLPGHRFLTLSLQVAVNGVARGSRLS</sequence>
<gene>
    <name evidence="2" type="ORF">MCHLO_00800</name>
</gene>
<evidence type="ECO:0000313" key="2">
    <source>
        <dbReference type="EMBL" id="GAT43107.1"/>
    </source>
</evidence>
<reference evidence="2" key="1">
    <citation type="submission" date="2014-09" db="EMBL/GenBank/DDBJ databases">
        <title>Genome sequence of the luminous mushroom Mycena chlorophos for searching fungal bioluminescence genes.</title>
        <authorList>
            <person name="Tanaka Y."/>
            <person name="Kasuga D."/>
            <person name="Oba Y."/>
            <person name="Hase S."/>
            <person name="Sato K."/>
            <person name="Oba Y."/>
            <person name="Sakakibara Y."/>
        </authorList>
    </citation>
    <scope>NUCLEOTIDE SEQUENCE</scope>
</reference>
<name>A0ABQ0KWQ6_MYCCL</name>
<dbReference type="Proteomes" id="UP000815677">
    <property type="component" value="Unassembled WGS sequence"/>
</dbReference>
<evidence type="ECO:0000256" key="1">
    <source>
        <dbReference type="SAM" id="MobiDB-lite"/>
    </source>
</evidence>
<evidence type="ECO:0000313" key="3">
    <source>
        <dbReference type="Proteomes" id="UP000815677"/>
    </source>
</evidence>
<accession>A0ABQ0KWQ6</accession>
<keyword evidence="3" id="KW-1185">Reference proteome</keyword>